<keyword evidence="2" id="KW-1133">Transmembrane helix</keyword>
<comment type="caution">
    <text evidence="3">The sequence shown here is derived from an EMBL/GenBank/DDBJ whole genome shotgun (WGS) entry which is preliminary data.</text>
</comment>
<keyword evidence="4" id="KW-1185">Reference proteome</keyword>
<feature type="compositionally biased region" description="Polar residues" evidence="1">
    <location>
        <begin position="82"/>
        <end position="93"/>
    </location>
</feature>
<organism evidence="3 4">
    <name type="scientific">Caenorhabditis bovis</name>
    <dbReference type="NCBI Taxonomy" id="2654633"/>
    <lineage>
        <taxon>Eukaryota</taxon>
        <taxon>Metazoa</taxon>
        <taxon>Ecdysozoa</taxon>
        <taxon>Nematoda</taxon>
        <taxon>Chromadorea</taxon>
        <taxon>Rhabditida</taxon>
        <taxon>Rhabditina</taxon>
        <taxon>Rhabditomorpha</taxon>
        <taxon>Rhabditoidea</taxon>
        <taxon>Rhabditidae</taxon>
        <taxon>Peloderinae</taxon>
        <taxon>Caenorhabditis</taxon>
    </lineage>
</organism>
<feature type="region of interest" description="Disordered" evidence="1">
    <location>
        <begin position="65"/>
        <end position="93"/>
    </location>
</feature>
<dbReference type="AlphaFoldDB" id="A0A8S1EU78"/>
<accession>A0A8S1EU78</accession>
<evidence type="ECO:0000256" key="1">
    <source>
        <dbReference type="SAM" id="MobiDB-lite"/>
    </source>
</evidence>
<protein>
    <submittedName>
        <fullName evidence="3">Uncharacterized protein</fullName>
    </submittedName>
</protein>
<feature type="transmembrane region" description="Helical" evidence="2">
    <location>
        <begin position="15"/>
        <end position="36"/>
    </location>
</feature>
<dbReference type="Proteomes" id="UP000494206">
    <property type="component" value="Unassembled WGS sequence"/>
</dbReference>
<reference evidence="3 4" key="1">
    <citation type="submission" date="2020-04" db="EMBL/GenBank/DDBJ databases">
        <authorList>
            <person name="Laetsch R D."/>
            <person name="Stevens L."/>
            <person name="Kumar S."/>
            <person name="Blaxter L. M."/>
        </authorList>
    </citation>
    <scope>NUCLEOTIDE SEQUENCE [LARGE SCALE GENOMIC DNA]</scope>
</reference>
<evidence type="ECO:0000256" key="2">
    <source>
        <dbReference type="SAM" id="Phobius"/>
    </source>
</evidence>
<keyword evidence="2" id="KW-0812">Transmembrane</keyword>
<dbReference type="EMBL" id="CADEPM010000004">
    <property type="protein sequence ID" value="CAB3405562.1"/>
    <property type="molecule type" value="Genomic_DNA"/>
</dbReference>
<name>A0A8S1EU78_9PELO</name>
<evidence type="ECO:0000313" key="3">
    <source>
        <dbReference type="EMBL" id="CAB3405562.1"/>
    </source>
</evidence>
<evidence type="ECO:0000313" key="4">
    <source>
        <dbReference type="Proteomes" id="UP000494206"/>
    </source>
</evidence>
<gene>
    <name evidence="3" type="ORF">CBOVIS_LOCUS7746</name>
</gene>
<proteinExistence type="predicted"/>
<sequence>MGEIVDETIADIQLLSYYNLIGCAFFFLTAFIMIGLNGARIFIYKRPTLQYSKIKHFEYFVLDEKESSGKKKTKSSMGEAASQLNPIGESSMN</sequence>
<keyword evidence="2" id="KW-0472">Membrane</keyword>